<protein>
    <submittedName>
        <fullName evidence="7">4-amino-4-deoxychorismate lyase</fullName>
        <ecNumber evidence="7">4.1.3.38</ecNumber>
    </submittedName>
</protein>
<dbReference type="CDD" id="cd00449">
    <property type="entry name" value="PLPDE_IV"/>
    <property type="match status" value="1"/>
</dbReference>
<evidence type="ECO:0000256" key="1">
    <source>
        <dbReference type="ARBA" id="ARBA00001933"/>
    </source>
</evidence>
<dbReference type="GO" id="GO:0005829">
    <property type="term" value="C:cytosol"/>
    <property type="evidence" value="ECO:0007669"/>
    <property type="project" value="TreeGrafter"/>
</dbReference>
<accession>A0A7W8ISC1</accession>
<comment type="caution">
    <text evidence="7">The sequence shown here is derived from an EMBL/GenBank/DDBJ whole genome shotgun (WGS) entry which is preliminary data.</text>
</comment>
<dbReference type="Gene3D" id="3.30.470.10">
    <property type="match status" value="1"/>
</dbReference>
<dbReference type="Pfam" id="PF01063">
    <property type="entry name" value="Aminotran_4"/>
    <property type="match status" value="1"/>
</dbReference>
<gene>
    <name evidence="7" type="ORF">HNQ34_002924</name>
</gene>
<dbReference type="GO" id="GO:0008696">
    <property type="term" value="F:4-amino-4-deoxychorismate lyase activity"/>
    <property type="evidence" value="ECO:0007669"/>
    <property type="project" value="UniProtKB-EC"/>
</dbReference>
<evidence type="ECO:0000256" key="4">
    <source>
        <dbReference type="ARBA" id="ARBA00022898"/>
    </source>
</evidence>
<dbReference type="GO" id="GO:0046394">
    <property type="term" value="P:carboxylic acid biosynthetic process"/>
    <property type="evidence" value="ECO:0007669"/>
    <property type="project" value="UniProtKB-ARBA"/>
</dbReference>
<keyword evidence="7" id="KW-0456">Lyase</keyword>
<dbReference type="InterPro" id="IPR043131">
    <property type="entry name" value="BCAT-like_N"/>
</dbReference>
<dbReference type="GO" id="GO:0008652">
    <property type="term" value="P:amino acid biosynthetic process"/>
    <property type="evidence" value="ECO:0007669"/>
    <property type="project" value="UniProtKB-ARBA"/>
</dbReference>
<evidence type="ECO:0000256" key="3">
    <source>
        <dbReference type="ARBA" id="ARBA00011738"/>
    </source>
</evidence>
<evidence type="ECO:0000256" key="6">
    <source>
        <dbReference type="RuleBase" id="RU004516"/>
    </source>
</evidence>
<evidence type="ECO:0000313" key="7">
    <source>
        <dbReference type="EMBL" id="MBB5325823.1"/>
    </source>
</evidence>
<dbReference type="Gene3D" id="3.20.10.10">
    <property type="entry name" value="D-amino Acid Aminotransferase, subunit A, domain 2"/>
    <property type="match status" value="1"/>
</dbReference>
<dbReference type="AlphaFoldDB" id="A0A7W8ISC1"/>
<evidence type="ECO:0000256" key="5">
    <source>
        <dbReference type="RuleBase" id="RU004106"/>
    </source>
</evidence>
<dbReference type="EC" id="4.1.3.38" evidence="7"/>
<dbReference type="InterPro" id="IPR036038">
    <property type="entry name" value="Aminotransferase-like"/>
</dbReference>
<evidence type="ECO:0000313" key="8">
    <source>
        <dbReference type="Proteomes" id="UP000520011"/>
    </source>
</evidence>
<dbReference type="Proteomes" id="UP000520011">
    <property type="component" value="Unassembled WGS sequence"/>
</dbReference>
<evidence type="ECO:0000256" key="2">
    <source>
        <dbReference type="ARBA" id="ARBA00009320"/>
    </source>
</evidence>
<dbReference type="InterPro" id="IPR050571">
    <property type="entry name" value="Class-IV_PLP-Dep_Aminotrnsfr"/>
</dbReference>
<dbReference type="SUPFAM" id="SSF56752">
    <property type="entry name" value="D-aminoacid aminotransferase-like PLP-dependent enzymes"/>
    <property type="match status" value="1"/>
</dbReference>
<dbReference type="NCBIfam" id="NF005800">
    <property type="entry name" value="PRK07650.1"/>
    <property type="match status" value="1"/>
</dbReference>
<dbReference type="InterPro" id="IPR043132">
    <property type="entry name" value="BCAT-like_C"/>
</dbReference>
<proteinExistence type="inferred from homology"/>
<dbReference type="PANTHER" id="PTHR42743">
    <property type="entry name" value="AMINO-ACID AMINOTRANSFERASE"/>
    <property type="match status" value="1"/>
</dbReference>
<reference evidence="7 8" key="1">
    <citation type="submission" date="2020-08" db="EMBL/GenBank/DDBJ databases">
        <title>Genomic Encyclopedia of Type Strains, Phase IV (KMG-IV): sequencing the most valuable type-strain genomes for metagenomic binning, comparative biology and taxonomic classification.</title>
        <authorList>
            <person name="Goeker M."/>
        </authorList>
    </citation>
    <scope>NUCLEOTIDE SEQUENCE [LARGE SCALE GENOMIC DNA]</scope>
    <source>
        <strain evidence="7 8">DSM 16325</strain>
    </source>
</reference>
<comment type="cofactor">
    <cofactor evidence="1 6">
        <name>pyridoxal 5'-phosphate</name>
        <dbReference type="ChEBI" id="CHEBI:597326"/>
    </cofactor>
</comment>
<comment type="subunit">
    <text evidence="3">Homodimer.</text>
</comment>
<name>A0A7W8ISC1_9BACL</name>
<dbReference type="InterPro" id="IPR001544">
    <property type="entry name" value="Aminotrans_IV"/>
</dbReference>
<sequence>MYVYINGEIVRKEEARISPFDHGYMYGLGAFETFRTYNGHPFLLDDHLERLNDSLKDMNIGLTLHRHEVMAIVDQLLKVNQLKDAYVRLNVSAGIGDIGLQTDPYTAPTVIVYMKPLPLLSSGEKVCTILKTKRNSPEGEKRLKSHHYLNNILGKREIGSDPRIEGIFLNEKGVIVEGIVSNIFWVKNGIVYTPALETGALNGITRQFVLAILSVLQVRYEEGLYSLDELEKAEEVFLTNSIQEIVPVSQIHDRLYPGQRGLVTQLLQKHYQRFTSSLWTRHELELIERTDITLW</sequence>
<dbReference type="PANTHER" id="PTHR42743:SF11">
    <property type="entry name" value="AMINODEOXYCHORISMATE LYASE"/>
    <property type="match status" value="1"/>
</dbReference>
<comment type="similarity">
    <text evidence="2 5">Belongs to the class-IV pyridoxal-phosphate-dependent aminotransferase family.</text>
</comment>
<keyword evidence="4 6" id="KW-0663">Pyridoxal phosphate</keyword>
<dbReference type="PROSITE" id="PS00770">
    <property type="entry name" value="AA_TRANSFER_CLASS_4"/>
    <property type="match status" value="1"/>
</dbReference>
<keyword evidence="8" id="KW-1185">Reference proteome</keyword>
<organism evidence="7 8">
    <name type="scientific">Anoxybacteroides tepidamans</name>
    <dbReference type="NCBI Taxonomy" id="265948"/>
    <lineage>
        <taxon>Bacteria</taxon>
        <taxon>Bacillati</taxon>
        <taxon>Bacillota</taxon>
        <taxon>Bacilli</taxon>
        <taxon>Bacillales</taxon>
        <taxon>Anoxybacillaceae</taxon>
        <taxon>Anoxybacteroides</taxon>
    </lineage>
</organism>
<dbReference type="FunFam" id="3.20.10.10:FF:000002">
    <property type="entry name" value="D-alanine aminotransferase"/>
    <property type="match status" value="1"/>
</dbReference>
<dbReference type="RefSeq" id="WP_183255740.1">
    <property type="nucleotide sequence ID" value="NZ_JACHEP010000022.1"/>
</dbReference>
<dbReference type="EMBL" id="JACHEP010000022">
    <property type="protein sequence ID" value="MBB5325823.1"/>
    <property type="molecule type" value="Genomic_DNA"/>
</dbReference>
<dbReference type="InterPro" id="IPR018300">
    <property type="entry name" value="Aminotrans_IV_CS"/>
</dbReference>